<evidence type="ECO:0000313" key="11">
    <source>
        <dbReference type="Proteomes" id="UP000066042"/>
    </source>
</evidence>
<dbReference type="STRING" id="55802.TBCH5v1_2167"/>
<dbReference type="EC" id="2.1.1.113" evidence="2"/>
<proteinExistence type="inferred from homology"/>
<gene>
    <name evidence="10" type="ORF">TBCH5v1_2167</name>
</gene>
<dbReference type="GO" id="GO:0008170">
    <property type="term" value="F:N-methyltransferase activity"/>
    <property type="evidence" value="ECO:0007669"/>
    <property type="project" value="InterPro"/>
</dbReference>
<evidence type="ECO:0000256" key="1">
    <source>
        <dbReference type="ARBA" id="ARBA00010203"/>
    </source>
</evidence>
<evidence type="ECO:0000256" key="3">
    <source>
        <dbReference type="ARBA" id="ARBA00022603"/>
    </source>
</evidence>
<feature type="domain" description="DNA methylase N-4/N-6" evidence="9">
    <location>
        <begin position="93"/>
        <end position="149"/>
    </location>
</feature>
<dbReference type="EMBL" id="CP013050">
    <property type="protein sequence ID" value="ALM76067.1"/>
    <property type="molecule type" value="Genomic_DNA"/>
</dbReference>
<dbReference type="REBASE" id="140035">
    <property type="entry name" value="M.TbaCH5ORF2167P"/>
</dbReference>
<dbReference type="PATRIC" id="fig|55802.8.peg.2147"/>
<dbReference type="AlphaFoldDB" id="A0A0S1XED1"/>
<accession>A0A0S1XED1</accession>
<comment type="similarity">
    <text evidence="1">Belongs to the N(4)/N(6)-methyltransferase family. N(4) subfamily.</text>
</comment>
<dbReference type="InterPro" id="IPR017985">
    <property type="entry name" value="MeTrfase_CN4_CS"/>
</dbReference>
<reference evidence="10 11" key="1">
    <citation type="journal article" date="2016" name="Genome Announc.">
        <title>Complete genome sequence of the hyperthermophilic and piezophilic archaeon Thermococcus barophilus Ch5, capable of growth at the expense of hydrogenogenesis from carbon monoxide and formate.</title>
        <authorList>
            <person name="Oger P."/>
            <person name="Sokolova T.G."/>
            <person name="Kozhevnikova D.A."/>
            <person name="Taranov E.A."/>
            <person name="Vannier P."/>
            <person name="Lee H.S."/>
            <person name="Kwon K.K."/>
            <person name="Kang S.G."/>
            <person name="Lee J.H."/>
            <person name="Bonch-Osmolovskaya E.A."/>
            <person name="Lebedinsky A.V."/>
        </authorList>
    </citation>
    <scope>NUCLEOTIDE SEQUENCE [LARGE SCALE GENOMIC DNA]</scope>
    <source>
        <strain evidence="11">Ch5</strain>
    </source>
</reference>
<evidence type="ECO:0000256" key="4">
    <source>
        <dbReference type="ARBA" id="ARBA00022679"/>
    </source>
</evidence>
<evidence type="ECO:0000256" key="8">
    <source>
        <dbReference type="ARBA" id="ARBA00049120"/>
    </source>
</evidence>
<keyword evidence="4" id="KW-0808">Transferase</keyword>
<keyword evidence="7" id="KW-0238">DNA-binding</keyword>
<dbReference type="PROSITE" id="PS00093">
    <property type="entry name" value="N4_MTASE"/>
    <property type="match status" value="1"/>
</dbReference>
<dbReference type="GO" id="GO:0009307">
    <property type="term" value="P:DNA restriction-modification system"/>
    <property type="evidence" value="ECO:0007669"/>
    <property type="project" value="UniProtKB-KW"/>
</dbReference>
<evidence type="ECO:0000256" key="2">
    <source>
        <dbReference type="ARBA" id="ARBA00012185"/>
    </source>
</evidence>
<evidence type="ECO:0000259" key="9">
    <source>
        <dbReference type="Pfam" id="PF01555"/>
    </source>
</evidence>
<evidence type="ECO:0000256" key="7">
    <source>
        <dbReference type="ARBA" id="ARBA00023125"/>
    </source>
</evidence>
<protein>
    <recommendedName>
        <fullName evidence="2">site-specific DNA-methyltransferase (cytosine-N(4)-specific)</fullName>
        <ecNumber evidence="2">2.1.1.113</ecNumber>
    </recommendedName>
</protein>
<dbReference type="Gene3D" id="3.40.50.150">
    <property type="entry name" value="Vaccinia Virus protein VP39"/>
    <property type="match status" value="2"/>
</dbReference>
<dbReference type="GO" id="GO:0003677">
    <property type="term" value="F:DNA binding"/>
    <property type="evidence" value="ECO:0007669"/>
    <property type="project" value="UniProtKB-KW"/>
</dbReference>
<dbReference type="InterPro" id="IPR029063">
    <property type="entry name" value="SAM-dependent_MTases_sf"/>
</dbReference>
<organism evidence="10 11">
    <name type="scientific">Thermococcus barophilus</name>
    <dbReference type="NCBI Taxonomy" id="55802"/>
    <lineage>
        <taxon>Archaea</taxon>
        <taxon>Methanobacteriati</taxon>
        <taxon>Methanobacteriota</taxon>
        <taxon>Thermococci</taxon>
        <taxon>Thermococcales</taxon>
        <taxon>Thermococcaceae</taxon>
        <taxon>Thermococcus</taxon>
    </lineage>
</organism>
<keyword evidence="6" id="KW-0680">Restriction system</keyword>
<keyword evidence="5" id="KW-0949">S-adenosyl-L-methionine</keyword>
<dbReference type="GO" id="GO:0032259">
    <property type="term" value="P:methylation"/>
    <property type="evidence" value="ECO:0007669"/>
    <property type="project" value="UniProtKB-KW"/>
</dbReference>
<dbReference type="SUPFAM" id="SSF53335">
    <property type="entry name" value="S-adenosyl-L-methionine-dependent methyltransferases"/>
    <property type="match status" value="1"/>
</dbReference>
<keyword evidence="3" id="KW-0489">Methyltransferase</keyword>
<evidence type="ECO:0000313" key="10">
    <source>
        <dbReference type="EMBL" id="ALM76067.1"/>
    </source>
</evidence>
<dbReference type="Proteomes" id="UP000066042">
    <property type="component" value="Chromosome"/>
</dbReference>
<dbReference type="Pfam" id="PF01555">
    <property type="entry name" value="N6_N4_Mtase"/>
    <property type="match status" value="1"/>
</dbReference>
<evidence type="ECO:0000256" key="5">
    <source>
        <dbReference type="ARBA" id="ARBA00022691"/>
    </source>
</evidence>
<name>A0A0S1XED1_THEBA</name>
<dbReference type="RefSeq" id="WP_056934522.1">
    <property type="nucleotide sequence ID" value="NZ_CP013050.1"/>
</dbReference>
<dbReference type="GeneID" id="26137390"/>
<sequence length="431" mass="49826">MTIYSKIDIMKWITEGAYSSSELRLFDDAKQLYELQLAKMEFLNFSSDLDEFVKRAAYFEEIFGKKSWHYYISSVKGKGQIGHTNQYMTHWFYPYKGKFHGQMIKALINFANARDDDVVLDPYLGSGTTLIESTLLELPGWGVEINPALAVISQIKLDALKINYPEFSKILTPDLINKAFKYFKNLKVPKNSIKPTVDEHMHAKDLLEILWDSYFPKSPLHDLPLEWRNILMLIYLHALSDYTYLKGTRKEKALQEFFHQNLKDYLRTLSGAYETINRLGIRLGNYEVIIGSTLSLPYKDNTVKAIVTSPPYSIALDYIKNDEHLLTYFGIDISALRDQMIGLKGKGREKLILYERDLKKSIEEMIRVLKPGGWAVIVLGDISINGTRTNFKEKILNWGQELGCQETFALERAILGGFARLRFEYLIFLQK</sequence>
<comment type="catalytic activity">
    <reaction evidence="8">
        <text>a 2'-deoxycytidine in DNA + S-adenosyl-L-methionine = an N(4)-methyl-2'-deoxycytidine in DNA + S-adenosyl-L-homocysteine + H(+)</text>
        <dbReference type="Rhea" id="RHEA:16857"/>
        <dbReference type="Rhea" id="RHEA-COMP:11369"/>
        <dbReference type="Rhea" id="RHEA-COMP:13674"/>
        <dbReference type="ChEBI" id="CHEBI:15378"/>
        <dbReference type="ChEBI" id="CHEBI:57856"/>
        <dbReference type="ChEBI" id="CHEBI:59789"/>
        <dbReference type="ChEBI" id="CHEBI:85452"/>
        <dbReference type="ChEBI" id="CHEBI:137933"/>
        <dbReference type="EC" id="2.1.1.113"/>
    </reaction>
</comment>
<dbReference type="InterPro" id="IPR002941">
    <property type="entry name" value="DNA_methylase_N4/N6"/>
</dbReference>
<evidence type="ECO:0000256" key="6">
    <source>
        <dbReference type="ARBA" id="ARBA00022747"/>
    </source>
</evidence>
<dbReference type="GO" id="GO:0015667">
    <property type="term" value="F:site-specific DNA-methyltransferase (cytosine-N4-specific) activity"/>
    <property type="evidence" value="ECO:0007669"/>
    <property type="project" value="UniProtKB-EC"/>
</dbReference>